<keyword evidence="4" id="KW-1185">Reference proteome</keyword>
<dbReference type="STRING" id="2025994.A0A2T3A537"/>
<dbReference type="PANTHER" id="PTHR39601:SF1">
    <property type="entry name" value="CHORIOGENIN HMINOR"/>
    <property type="match status" value="1"/>
</dbReference>
<dbReference type="AlphaFoldDB" id="A0A2T3A537"/>
<evidence type="ECO:0000256" key="1">
    <source>
        <dbReference type="SAM" id="MobiDB-lite"/>
    </source>
</evidence>
<feature type="compositionally biased region" description="Polar residues" evidence="1">
    <location>
        <begin position="762"/>
        <end position="774"/>
    </location>
</feature>
<reference evidence="3 4" key="1">
    <citation type="journal article" date="2018" name="Mycol. Prog.">
        <title>Coniella lustricola, a new species from submerged detritus.</title>
        <authorList>
            <person name="Raudabaugh D.B."/>
            <person name="Iturriaga T."/>
            <person name="Carver A."/>
            <person name="Mondo S."/>
            <person name="Pangilinan J."/>
            <person name="Lipzen A."/>
            <person name="He G."/>
            <person name="Amirebrahimi M."/>
            <person name="Grigoriev I.V."/>
            <person name="Miller A.N."/>
        </authorList>
    </citation>
    <scope>NUCLEOTIDE SEQUENCE [LARGE SCALE GENOMIC DNA]</scope>
    <source>
        <strain evidence="3 4">B22-T-1</strain>
    </source>
</reference>
<evidence type="ECO:0000259" key="2">
    <source>
        <dbReference type="Pfam" id="PF26013"/>
    </source>
</evidence>
<feature type="compositionally biased region" description="Polar residues" evidence="1">
    <location>
        <begin position="683"/>
        <end position="703"/>
    </location>
</feature>
<accession>A0A2T3A537</accession>
<feature type="region of interest" description="Disordered" evidence="1">
    <location>
        <begin position="683"/>
        <end position="815"/>
    </location>
</feature>
<dbReference type="InterPro" id="IPR058317">
    <property type="entry name" value="DUF8004"/>
</dbReference>
<gene>
    <name evidence="3" type="ORF">BD289DRAFT_483536</name>
</gene>
<dbReference type="PANTHER" id="PTHR39601">
    <property type="entry name" value="CHORIOGENIN HMINOR"/>
    <property type="match status" value="1"/>
</dbReference>
<name>A0A2T3A537_9PEZI</name>
<dbReference type="InParanoid" id="A0A2T3A537"/>
<evidence type="ECO:0000313" key="4">
    <source>
        <dbReference type="Proteomes" id="UP000241462"/>
    </source>
</evidence>
<feature type="compositionally biased region" description="Pro residues" evidence="1">
    <location>
        <begin position="779"/>
        <end position="788"/>
    </location>
</feature>
<feature type="compositionally biased region" description="Polar residues" evidence="1">
    <location>
        <begin position="589"/>
        <end position="599"/>
    </location>
</feature>
<dbReference type="Proteomes" id="UP000241462">
    <property type="component" value="Unassembled WGS sequence"/>
</dbReference>
<feature type="compositionally biased region" description="Low complexity" evidence="1">
    <location>
        <begin position="613"/>
        <end position="626"/>
    </location>
</feature>
<feature type="compositionally biased region" description="Low complexity" evidence="1">
    <location>
        <begin position="710"/>
        <end position="748"/>
    </location>
</feature>
<feature type="domain" description="DUF8004" evidence="2">
    <location>
        <begin position="177"/>
        <end position="266"/>
    </location>
</feature>
<evidence type="ECO:0000313" key="3">
    <source>
        <dbReference type="EMBL" id="PSR83021.1"/>
    </source>
</evidence>
<feature type="compositionally biased region" description="Basic residues" evidence="1">
    <location>
        <begin position="896"/>
        <end position="910"/>
    </location>
</feature>
<feature type="compositionally biased region" description="Low complexity" evidence="1">
    <location>
        <begin position="874"/>
        <end position="885"/>
    </location>
</feature>
<protein>
    <recommendedName>
        <fullName evidence="2">DUF8004 domain-containing protein</fullName>
    </recommendedName>
</protein>
<dbReference type="Pfam" id="PF26013">
    <property type="entry name" value="DUF8004"/>
    <property type="match status" value="1"/>
</dbReference>
<organism evidence="3 4">
    <name type="scientific">Coniella lustricola</name>
    <dbReference type="NCBI Taxonomy" id="2025994"/>
    <lineage>
        <taxon>Eukaryota</taxon>
        <taxon>Fungi</taxon>
        <taxon>Dikarya</taxon>
        <taxon>Ascomycota</taxon>
        <taxon>Pezizomycotina</taxon>
        <taxon>Sordariomycetes</taxon>
        <taxon>Sordariomycetidae</taxon>
        <taxon>Diaporthales</taxon>
        <taxon>Schizoparmaceae</taxon>
        <taxon>Coniella</taxon>
    </lineage>
</organism>
<dbReference type="EMBL" id="KZ678466">
    <property type="protein sequence ID" value="PSR83021.1"/>
    <property type="molecule type" value="Genomic_DNA"/>
</dbReference>
<dbReference type="OrthoDB" id="4114825at2759"/>
<sequence>MLYNGVSNRWRGWKSKQLGELGTGDGSQFRLPSLRKFDGAARSCSQWNLLGKNPELCFPDGNCFVHLCEKGQSQLGPAFRVPLGFLLDVQAGPLVERFLDRSVSEEEACQNGHVDLFVPQSLAANPSQLWQYHVAIRNFLAWVFRRSLVGEHLGKAIVGLLHSMEEFREPGCDNIRDLLDYLDEEGYLDMSNHPDHAVAMLRVAEVFQLRELYIDAFAHCVGMSEHLFKCSEFPYVGLESRKLIRRARADMDFRLSRAGVMLSDLLQEELSEAHVGLSLGARAHLERFRSLIHGLYVTKLGYYPPRPMDPRKGTIFWPEVYQSMKADFEALYEYLVDESVTRHDSTPPVAQGGLCLMQSVHEFDMRYQFTPLDHPLPLLPEPSKKLDSRRKKFMPWAFKEGKLRPKERLAIQAALVGATNFTKFHLVNNPLVMAYKKYEEDSISMQSDARRTEDYKVDPADARKVRWLFIYAMYQTLRSCTDVPPEVSFAADVDYHMAVSTAEIPPWQTVGEVEDSFVPHYRNAAGLVVPCPPAHGRSNNAAPFSTHQVPSMEDLGLYGGMEIKPDIDYFALTHQDEKRGRREQGNDAGATTRSRSQSLKRAISIRRSMSMFRTASRRPSSSSSTAQNFLGPQRSFSGSTTTIQRPATSGGHCGATIRHIPPPRRHSIYQEIIVDGYGNGMSSTTELPRATSSYGESVHNRSSSPPPMLSTAALASRSASTSSTSSHAISVSSSAAPSSASTTPTTVAEPHSPISQRHRSSTWHTSNAVPSSTKILLPPSLPTAPAPAPSIKTVTTAPATPVDESPMSNEDPEDAAMLPLRVRNGQKSLRNMYFNDDMLTAAPVSRPAPPSRRSTRKSRGPESKRWSLIDAVASLRDSLNDSNSDTESEMKPPPLRIRKRRNRSRSRVRRRKTIAVDDNNDDDEDAYRDSSDWECMVAYDSSDVSPPHTWEQFADLGGFQPVHMLKK</sequence>
<proteinExistence type="predicted"/>
<feature type="compositionally biased region" description="Polar residues" evidence="1">
    <location>
        <begin position="627"/>
        <end position="647"/>
    </location>
</feature>
<feature type="region of interest" description="Disordered" evidence="1">
    <location>
        <begin position="577"/>
        <end position="665"/>
    </location>
</feature>
<feature type="region of interest" description="Disordered" evidence="1">
    <location>
        <begin position="840"/>
        <end position="910"/>
    </location>
</feature>